<proteinExistence type="predicted"/>
<protein>
    <submittedName>
        <fullName evidence="1">Uncharacterized protein</fullName>
    </submittedName>
</protein>
<gene>
    <name evidence="1" type="ORF">HKO22_04830</name>
</gene>
<sequence>MLNIVRQLCRRWKKYKVEEDLMSRGDKIKTTSNFFTDEGVLIETQIITVDRSVGIVYFENRNSDQELINSESYSFDQILELTESDEETRDVFVTYSNDRGKFVLTATSAGLLGAGGIMPWNVRASVDVYSSPYRTGKHYTRFYGDFYTTDGEYITSLHWSKRGYH</sequence>
<name>A0A848R706_9FIRM</name>
<dbReference type="AlphaFoldDB" id="A0A848R706"/>
<comment type="caution">
    <text evidence="1">The sequence shown here is derived from an EMBL/GenBank/DDBJ whole genome shotgun (WGS) entry which is preliminary data.</text>
</comment>
<keyword evidence="2" id="KW-1185">Reference proteome</keyword>
<dbReference type="EMBL" id="JABDSR010000005">
    <property type="protein sequence ID" value="NMW85067.1"/>
    <property type="molecule type" value="Genomic_DNA"/>
</dbReference>
<dbReference type="Proteomes" id="UP000568273">
    <property type="component" value="Unassembled WGS sequence"/>
</dbReference>
<evidence type="ECO:0000313" key="2">
    <source>
        <dbReference type="Proteomes" id="UP000568273"/>
    </source>
</evidence>
<accession>A0A848R706</accession>
<organism evidence="1 2">
    <name type="scientific">Peptoniphilus faecalis</name>
    <dbReference type="NCBI Taxonomy" id="2731255"/>
    <lineage>
        <taxon>Bacteria</taxon>
        <taxon>Bacillati</taxon>
        <taxon>Bacillota</taxon>
        <taxon>Tissierellia</taxon>
        <taxon>Tissierellales</taxon>
        <taxon>Peptoniphilaceae</taxon>
        <taxon>Peptoniphilus</taxon>
    </lineage>
</organism>
<evidence type="ECO:0000313" key="1">
    <source>
        <dbReference type="EMBL" id="NMW85067.1"/>
    </source>
</evidence>
<dbReference type="RefSeq" id="WP_144015210.1">
    <property type="nucleotide sequence ID" value="NZ_JABDSR010000005.1"/>
</dbReference>
<reference evidence="1" key="1">
    <citation type="submission" date="2020-04" db="EMBL/GenBank/DDBJ databases">
        <title>Peptoniphilus sp. nov. isolated from swine feces.</title>
        <authorList>
            <person name="Ryu S.W."/>
        </authorList>
    </citation>
    <scope>NUCLEOTIDE SEQUENCE [LARGE SCALE GENOMIC DNA]</scope>
    <source>
        <strain evidence="1">AGMB00490</strain>
    </source>
</reference>